<keyword evidence="3" id="KW-1185">Reference proteome</keyword>
<evidence type="ECO:0000256" key="1">
    <source>
        <dbReference type="SAM" id="MobiDB-lite"/>
    </source>
</evidence>
<proteinExistence type="predicted"/>
<gene>
    <name evidence="2" type="ORF">M8C21_023509</name>
</gene>
<accession>A0AAD5CWZ7</accession>
<name>A0AAD5CWZ7_AMBAR</name>
<feature type="compositionally biased region" description="Basic residues" evidence="1">
    <location>
        <begin position="47"/>
        <end position="58"/>
    </location>
</feature>
<dbReference type="Proteomes" id="UP001206925">
    <property type="component" value="Unassembled WGS sequence"/>
</dbReference>
<dbReference type="AlphaFoldDB" id="A0AAD5CWZ7"/>
<evidence type="ECO:0000313" key="3">
    <source>
        <dbReference type="Proteomes" id="UP001206925"/>
    </source>
</evidence>
<dbReference type="EMBL" id="JAMZMK010006431">
    <property type="protein sequence ID" value="KAI7748935.1"/>
    <property type="molecule type" value="Genomic_DNA"/>
</dbReference>
<reference evidence="2" key="1">
    <citation type="submission" date="2022-06" db="EMBL/GenBank/DDBJ databases">
        <title>Uncovering the hologenomic basis of an extraordinary plant invasion.</title>
        <authorList>
            <person name="Bieker V.C."/>
            <person name="Martin M.D."/>
            <person name="Gilbert T."/>
            <person name="Hodgins K."/>
            <person name="Battlay P."/>
            <person name="Petersen B."/>
            <person name="Wilson J."/>
        </authorList>
    </citation>
    <scope>NUCLEOTIDE SEQUENCE</scope>
    <source>
        <strain evidence="2">AA19_3_7</strain>
        <tissue evidence="2">Leaf</tissue>
    </source>
</reference>
<sequence>MINGFLKTIIDTHKPPHTSAHKPHRYLPYIERGNRKKEREGRGSRWVSRHRSRRRCFPRTHLPPLSPPKVLERERVGGCSDDTDGGDTQGYYMVGGFGEHGTSEGKAVENDTSGMGVEDGALGNRI</sequence>
<comment type="caution">
    <text evidence="2">The sequence shown here is derived from an EMBL/GenBank/DDBJ whole genome shotgun (WGS) entry which is preliminary data.</text>
</comment>
<evidence type="ECO:0000313" key="2">
    <source>
        <dbReference type="EMBL" id="KAI7748935.1"/>
    </source>
</evidence>
<protein>
    <submittedName>
        <fullName evidence="2">Uncharacterized protein</fullName>
    </submittedName>
</protein>
<feature type="region of interest" description="Disordered" evidence="1">
    <location>
        <begin position="30"/>
        <end position="126"/>
    </location>
</feature>
<organism evidence="2 3">
    <name type="scientific">Ambrosia artemisiifolia</name>
    <name type="common">Common ragweed</name>
    <dbReference type="NCBI Taxonomy" id="4212"/>
    <lineage>
        <taxon>Eukaryota</taxon>
        <taxon>Viridiplantae</taxon>
        <taxon>Streptophyta</taxon>
        <taxon>Embryophyta</taxon>
        <taxon>Tracheophyta</taxon>
        <taxon>Spermatophyta</taxon>
        <taxon>Magnoliopsida</taxon>
        <taxon>eudicotyledons</taxon>
        <taxon>Gunneridae</taxon>
        <taxon>Pentapetalae</taxon>
        <taxon>asterids</taxon>
        <taxon>campanulids</taxon>
        <taxon>Asterales</taxon>
        <taxon>Asteraceae</taxon>
        <taxon>Asteroideae</taxon>
        <taxon>Heliantheae alliance</taxon>
        <taxon>Heliantheae</taxon>
        <taxon>Ambrosia</taxon>
    </lineage>
</organism>